<feature type="transmembrane region" description="Helical" evidence="1">
    <location>
        <begin position="122"/>
        <end position="140"/>
    </location>
</feature>
<dbReference type="KEGG" id="bcai:K788_00015800"/>
<dbReference type="AlphaFoldDB" id="A0A0P0RE96"/>
<feature type="transmembrane region" description="Helical" evidence="1">
    <location>
        <begin position="65"/>
        <end position="89"/>
    </location>
</feature>
<accession>A0A0P0RE96</accession>
<keyword evidence="1" id="KW-0472">Membrane</keyword>
<gene>
    <name evidence="2" type="ORF">K788_00015800</name>
</gene>
<evidence type="ECO:0008006" key="4">
    <source>
        <dbReference type="Google" id="ProtNLM"/>
    </source>
</evidence>
<sequence length="146" mass="15547">MDRLGAVCVAVVRGTWPQLVTLAGFLVAVGLRFPGWFVILSIAVVSAVVWHIGRRVESGGASARHAPLLGAALVGSGLASIVLTLKWWFVEKQMQLPSGSLLYLAGHAEATTNPSLAWSSVVTQWSSALIFLAVVAIWAIRIGRMD</sequence>
<dbReference type="Proteomes" id="UP000019146">
    <property type="component" value="Chromosome 2"/>
</dbReference>
<proteinExistence type="predicted"/>
<evidence type="ECO:0000313" key="2">
    <source>
        <dbReference type="EMBL" id="ALL66815.1"/>
    </source>
</evidence>
<evidence type="ECO:0000256" key="1">
    <source>
        <dbReference type="SAM" id="Phobius"/>
    </source>
</evidence>
<name>A0A0P0RE96_9BURK</name>
<dbReference type="RefSeq" id="WP_035988334.1">
    <property type="nucleotide sequence ID" value="NZ_CP012747.1"/>
</dbReference>
<evidence type="ECO:0000313" key="3">
    <source>
        <dbReference type="Proteomes" id="UP000019146"/>
    </source>
</evidence>
<keyword evidence="1" id="KW-1133">Transmembrane helix</keyword>
<feature type="transmembrane region" description="Helical" evidence="1">
    <location>
        <begin position="33"/>
        <end position="53"/>
    </location>
</feature>
<keyword evidence="1" id="KW-0812">Transmembrane</keyword>
<reference evidence="2 3" key="1">
    <citation type="journal article" date="2014" name="Genome Announc.">
        <title>Draft Genome Sequence of the Haloacid-Degrading Burkholderia caribensis Strain MBA4.</title>
        <authorList>
            <person name="Pan Y."/>
            <person name="Kong K.F."/>
            <person name="Tsang J.S."/>
        </authorList>
    </citation>
    <scope>NUCLEOTIDE SEQUENCE [LARGE SCALE GENOMIC DNA]</scope>
    <source>
        <strain evidence="2 3">MBA4</strain>
    </source>
</reference>
<dbReference type="GeneID" id="69970737"/>
<dbReference type="EMBL" id="CP012747">
    <property type="protein sequence ID" value="ALL66815.1"/>
    <property type="molecule type" value="Genomic_DNA"/>
</dbReference>
<organism evidence="2 3">
    <name type="scientific">Paraburkholderia caribensis MBA4</name>
    <dbReference type="NCBI Taxonomy" id="1323664"/>
    <lineage>
        <taxon>Bacteria</taxon>
        <taxon>Pseudomonadati</taxon>
        <taxon>Pseudomonadota</taxon>
        <taxon>Betaproteobacteria</taxon>
        <taxon>Burkholderiales</taxon>
        <taxon>Burkholderiaceae</taxon>
        <taxon>Paraburkholderia</taxon>
    </lineage>
</organism>
<protein>
    <recommendedName>
        <fullName evidence="4">Transmembrane protein</fullName>
    </recommendedName>
</protein>